<dbReference type="InterPro" id="IPR036179">
    <property type="entry name" value="Ig-like_dom_sf"/>
</dbReference>
<evidence type="ECO:0000256" key="1">
    <source>
        <dbReference type="SAM" id="MobiDB-lite"/>
    </source>
</evidence>
<protein>
    <recommendedName>
        <fullName evidence="4">Ig-like domain-containing protein</fullName>
    </recommendedName>
</protein>
<evidence type="ECO:0000313" key="3">
    <source>
        <dbReference type="Proteomes" id="UP001292094"/>
    </source>
</evidence>
<evidence type="ECO:0000313" key="2">
    <source>
        <dbReference type="EMBL" id="KAK4292464.1"/>
    </source>
</evidence>
<name>A0AAE1NLU3_9EUCA</name>
<gene>
    <name evidence="2" type="ORF">Pmani_034772</name>
</gene>
<sequence length="346" mass="38096">MGIDLSVGGSGSKRTGCVVLCWEWNGLNVDPESLDAGCSRGVSIVKLTVPGVVEANRSGVKLDCEYRVEEWERPGLVLKWYLDKIHLVYQWIPPLQPQALGVLSGRVNTSYRASRDPLAMHRALYIPRPDPALTGQYSCSVSTFEDEDTRSAPLLVWTPAQYVDLKYWRPSEHLVNISCHATGASPKPEFTLFTRDPNGTRQEVSVRGENGGREDSGVWAAGAWGLILWAETEADTIVGCTVTLPGTDHTHTTKKIYHPDLPIITTTTTTTTTTSTTTTESTTTRPGDGSRPRTNMSQDAATNNFFDFHNFFGSASRGGRVLSPLWYCVCSLMFVGEQLLERLGHL</sequence>
<dbReference type="EMBL" id="JAWZYT010004822">
    <property type="protein sequence ID" value="KAK4292464.1"/>
    <property type="molecule type" value="Genomic_DNA"/>
</dbReference>
<reference evidence="2" key="1">
    <citation type="submission" date="2023-11" db="EMBL/GenBank/DDBJ databases">
        <title>Genome assemblies of two species of porcelain crab, Petrolisthes cinctipes and Petrolisthes manimaculis (Anomura: Porcellanidae).</title>
        <authorList>
            <person name="Angst P."/>
        </authorList>
    </citation>
    <scope>NUCLEOTIDE SEQUENCE</scope>
    <source>
        <strain evidence="2">PB745_02</strain>
        <tissue evidence="2">Gill</tissue>
    </source>
</reference>
<proteinExistence type="predicted"/>
<feature type="region of interest" description="Disordered" evidence="1">
    <location>
        <begin position="270"/>
        <end position="296"/>
    </location>
</feature>
<organism evidence="2 3">
    <name type="scientific">Petrolisthes manimaculis</name>
    <dbReference type="NCBI Taxonomy" id="1843537"/>
    <lineage>
        <taxon>Eukaryota</taxon>
        <taxon>Metazoa</taxon>
        <taxon>Ecdysozoa</taxon>
        <taxon>Arthropoda</taxon>
        <taxon>Crustacea</taxon>
        <taxon>Multicrustacea</taxon>
        <taxon>Malacostraca</taxon>
        <taxon>Eumalacostraca</taxon>
        <taxon>Eucarida</taxon>
        <taxon>Decapoda</taxon>
        <taxon>Pleocyemata</taxon>
        <taxon>Anomura</taxon>
        <taxon>Galatheoidea</taxon>
        <taxon>Porcellanidae</taxon>
        <taxon>Petrolisthes</taxon>
    </lineage>
</organism>
<dbReference type="AlphaFoldDB" id="A0AAE1NLU3"/>
<dbReference type="SUPFAM" id="SSF48726">
    <property type="entry name" value="Immunoglobulin"/>
    <property type="match status" value="1"/>
</dbReference>
<comment type="caution">
    <text evidence="2">The sequence shown here is derived from an EMBL/GenBank/DDBJ whole genome shotgun (WGS) entry which is preliminary data.</text>
</comment>
<dbReference type="PANTHER" id="PTHR21261">
    <property type="entry name" value="BEAT PROTEIN"/>
    <property type="match status" value="1"/>
</dbReference>
<evidence type="ECO:0008006" key="4">
    <source>
        <dbReference type="Google" id="ProtNLM"/>
    </source>
</evidence>
<dbReference type="Proteomes" id="UP001292094">
    <property type="component" value="Unassembled WGS sequence"/>
</dbReference>
<feature type="compositionally biased region" description="Low complexity" evidence="1">
    <location>
        <begin position="270"/>
        <end position="284"/>
    </location>
</feature>
<keyword evidence="3" id="KW-1185">Reference proteome</keyword>
<accession>A0AAE1NLU3</accession>
<dbReference type="PANTHER" id="PTHR21261:SF2">
    <property type="entry name" value="GH04238P-RELATED"/>
    <property type="match status" value="1"/>
</dbReference>